<accession>A0ABR6WY81</accession>
<keyword evidence="1" id="KW-0472">Membrane</keyword>
<feature type="transmembrane region" description="Helical" evidence="1">
    <location>
        <begin position="20"/>
        <end position="41"/>
    </location>
</feature>
<feature type="transmembrane region" description="Helical" evidence="1">
    <location>
        <begin position="47"/>
        <end position="66"/>
    </location>
</feature>
<proteinExistence type="predicted"/>
<evidence type="ECO:0000256" key="1">
    <source>
        <dbReference type="SAM" id="Phobius"/>
    </source>
</evidence>
<evidence type="ECO:0000313" key="3">
    <source>
        <dbReference type="Proteomes" id="UP000603234"/>
    </source>
</evidence>
<comment type="caution">
    <text evidence="2">The sequence shown here is derived from an EMBL/GenBank/DDBJ whole genome shotgun (WGS) entry which is preliminary data.</text>
</comment>
<evidence type="ECO:0000313" key="2">
    <source>
        <dbReference type="EMBL" id="MBC3805569.1"/>
    </source>
</evidence>
<name>A0ABR6WY81_9FIRM</name>
<protein>
    <submittedName>
        <fullName evidence="2">Uncharacterized protein</fullName>
    </submittedName>
</protein>
<dbReference type="EMBL" id="WJBC01000035">
    <property type="protein sequence ID" value="MBC3805569.1"/>
    <property type="molecule type" value="Genomic_DNA"/>
</dbReference>
<keyword evidence="1" id="KW-1133">Transmembrane helix</keyword>
<keyword evidence="1" id="KW-0812">Transmembrane</keyword>
<dbReference type="RefSeq" id="WP_186843456.1">
    <property type="nucleotide sequence ID" value="NZ_WJBC01000035.1"/>
</dbReference>
<organism evidence="2 3">
    <name type="scientific">Acetobacterium fimetarium</name>
    <dbReference type="NCBI Taxonomy" id="52691"/>
    <lineage>
        <taxon>Bacteria</taxon>
        <taxon>Bacillati</taxon>
        <taxon>Bacillota</taxon>
        <taxon>Clostridia</taxon>
        <taxon>Eubacteriales</taxon>
        <taxon>Eubacteriaceae</taxon>
        <taxon>Acetobacterium</taxon>
    </lineage>
</organism>
<keyword evidence="3" id="KW-1185">Reference proteome</keyword>
<gene>
    <name evidence="2" type="ORF">GH808_14220</name>
</gene>
<sequence length="79" mass="8601">MQSKILIVGTNRCLPFRPGVNISIAWIPAVITSTMCGDALGIEQYTVAIWVFGLTAVISLMGLLFYKKISRIAGEKNAE</sequence>
<reference evidence="2 3" key="1">
    <citation type="journal article" date="2020" name="mSystems">
        <title>Defining Genomic and Predicted Metabolic Features of the Acetobacterium Genus.</title>
        <authorList>
            <person name="Ross D.E."/>
            <person name="Marshall C.W."/>
            <person name="Gulliver D."/>
            <person name="May H.D."/>
            <person name="Norman R.S."/>
        </authorList>
    </citation>
    <scope>NUCLEOTIDE SEQUENCE [LARGE SCALE GENOMIC DNA]</scope>
    <source>
        <strain evidence="2 3">DSM 8238</strain>
    </source>
</reference>
<dbReference type="Proteomes" id="UP000603234">
    <property type="component" value="Unassembled WGS sequence"/>
</dbReference>